<dbReference type="RefSeq" id="WP_344925126.1">
    <property type="nucleotide sequence ID" value="NZ_BAABCW010000002.1"/>
</dbReference>
<reference evidence="2" key="1">
    <citation type="journal article" date="2019" name="Int. J. Syst. Evol. Microbiol.">
        <title>The Global Catalogue of Microorganisms (GCM) 10K type strain sequencing project: providing services to taxonomists for standard genome sequencing and annotation.</title>
        <authorList>
            <consortium name="The Broad Institute Genomics Platform"/>
            <consortium name="The Broad Institute Genome Sequencing Center for Infectious Disease"/>
            <person name="Wu L."/>
            <person name="Ma J."/>
        </authorList>
    </citation>
    <scope>NUCLEOTIDE SEQUENCE [LARGE SCALE GENOMIC DNA]</scope>
    <source>
        <strain evidence="2">JCM 17106</strain>
    </source>
</reference>
<dbReference type="InterPro" id="IPR009218">
    <property type="entry name" value="HD_phosphohydro"/>
</dbReference>
<dbReference type="PIRSF" id="PIRSF035170">
    <property type="entry name" value="HD_phosphohydro"/>
    <property type="match status" value="1"/>
</dbReference>
<keyword evidence="2" id="KW-1185">Reference proteome</keyword>
<dbReference type="EMBL" id="BAABCW010000002">
    <property type="protein sequence ID" value="GAA4111317.1"/>
    <property type="molecule type" value="Genomic_DNA"/>
</dbReference>
<accession>A0ABP7XC94</accession>
<evidence type="ECO:0000313" key="1">
    <source>
        <dbReference type="EMBL" id="GAA4111317.1"/>
    </source>
</evidence>
<protein>
    <recommendedName>
        <fullName evidence="3">Metal-dependent HD superfamily phosphohydrolase</fullName>
    </recommendedName>
</protein>
<organism evidence="1 2">
    <name type="scientific">Aquimarina addita</name>
    <dbReference type="NCBI Taxonomy" id="870485"/>
    <lineage>
        <taxon>Bacteria</taxon>
        <taxon>Pseudomonadati</taxon>
        <taxon>Bacteroidota</taxon>
        <taxon>Flavobacteriia</taxon>
        <taxon>Flavobacteriales</taxon>
        <taxon>Flavobacteriaceae</taxon>
        <taxon>Aquimarina</taxon>
    </lineage>
</organism>
<dbReference type="PANTHER" id="PTHR21174">
    <property type="match status" value="1"/>
</dbReference>
<dbReference type="Gene3D" id="1.10.3210.10">
    <property type="entry name" value="Hypothetical protein af1432"/>
    <property type="match status" value="1"/>
</dbReference>
<gene>
    <name evidence="1" type="ORF">GCM10022393_08920</name>
</gene>
<name>A0ABP7XC94_9FLAO</name>
<proteinExistence type="predicted"/>
<comment type="caution">
    <text evidence="1">The sequence shown here is derived from an EMBL/GenBank/DDBJ whole genome shotgun (WGS) entry which is preliminary data.</text>
</comment>
<sequence>MLEKIHTELIFRYSKNPSEANVLWKEILENHTKKNRFYHTITHLENIYKHLVPIKSRIKDWDMILFAIFYHDFVYNILKKNNEEKSADKAAHILQSLDIENKRVSLCRQMIIATKGHQLSENDDINYFTDADLGILGEKWENYEIYIKAVRKEYSYYPDFLYNPGRIKVLNHFLKMPRIFKTDHFYNTLEGKAKQNLCIEIKMLSGSV</sequence>
<evidence type="ECO:0000313" key="2">
    <source>
        <dbReference type="Proteomes" id="UP001500459"/>
    </source>
</evidence>
<dbReference type="SUPFAM" id="SSF109604">
    <property type="entry name" value="HD-domain/PDEase-like"/>
    <property type="match status" value="1"/>
</dbReference>
<dbReference type="PANTHER" id="PTHR21174:SF0">
    <property type="entry name" value="HD PHOSPHOHYDROLASE FAMILY PROTEIN-RELATED"/>
    <property type="match status" value="1"/>
</dbReference>
<evidence type="ECO:0008006" key="3">
    <source>
        <dbReference type="Google" id="ProtNLM"/>
    </source>
</evidence>
<dbReference type="Proteomes" id="UP001500459">
    <property type="component" value="Unassembled WGS sequence"/>
</dbReference>